<sequence>MSHTATMPKSKHLLAGLDLSVINTTGKPLPSLKLLQSLGDPDPVGCRRCTFYLQEMPFIKRILIDYSYQPSTSHSNREFNPYAQRGQDIVVPDVDSGRLLQDGYNRSEEAWEAGEEDDFEVLPASSLTLAQSCIFNPLSQLLVALPANRTPSRVPSTYVADMTLSAKERKKAKDHHRARHRHAEERGAVQAASSVYMKGVAIKKRDATKALALVAEYLESVRPGGWMGSRSCASYPTILSVTDVLKTSGLRLVPWDAKCSRLIRAANGVNCAALLGHPGDGDIWMSLTHKVDSLLSDVHSRLRLPRRSNCRGTYDTIASGYSHGQGQIHPTNFSISAHNQPIVEEILQSREVQQVARFVDHTSSPFFHPA</sequence>
<gene>
    <name evidence="1" type="ORF">BDP27DRAFT_1419287</name>
</gene>
<evidence type="ECO:0000313" key="1">
    <source>
        <dbReference type="EMBL" id="KAF9071253.1"/>
    </source>
</evidence>
<reference evidence="1" key="1">
    <citation type="submission" date="2020-11" db="EMBL/GenBank/DDBJ databases">
        <authorList>
            <consortium name="DOE Joint Genome Institute"/>
            <person name="Ahrendt S."/>
            <person name="Riley R."/>
            <person name="Andreopoulos W."/>
            <person name="Labutti K."/>
            <person name="Pangilinan J."/>
            <person name="Ruiz-Duenas F.J."/>
            <person name="Barrasa J.M."/>
            <person name="Sanchez-Garcia M."/>
            <person name="Camarero S."/>
            <person name="Miyauchi S."/>
            <person name="Serrano A."/>
            <person name="Linde D."/>
            <person name="Babiker R."/>
            <person name="Drula E."/>
            <person name="Ayuso-Fernandez I."/>
            <person name="Pacheco R."/>
            <person name="Padilla G."/>
            <person name="Ferreira P."/>
            <person name="Barriuso J."/>
            <person name="Kellner H."/>
            <person name="Castanera R."/>
            <person name="Alfaro M."/>
            <person name="Ramirez L."/>
            <person name="Pisabarro A.G."/>
            <person name="Kuo A."/>
            <person name="Tritt A."/>
            <person name="Lipzen A."/>
            <person name="He G."/>
            <person name="Yan M."/>
            <person name="Ng V."/>
            <person name="Cullen D."/>
            <person name="Martin F."/>
            <person name="Rosso M.-N."/>
            <person name="Henrissat B."/>
            <person name="Hibbett D."/>
            <person name="Martinez A.T."/>
            <person name="Grigoriev I.V."/>
        </authorList>
    </citation>
    <scope>NUCLEOTIDE SEQUENCE</scope>
    <source>
        <strain evidence="1">AH 40177</strain>
    </source>
</reference>
<dbReference type="Proteomes" id="UP000772434">
    <property type="component" value="Unassembled WGS sequence"/>
</dbReference>
<organism evidence="1 2">
    <name type="scientific">Rhodocollybia butyracea</name>
    <dbReference type="NCBI Taxonomy" id="206335"/>
    <lineage>
        <taxon>Eukaryota</taxon>
        <taxon>Fungi</taxon>
        <taxon>Dikarya</taxon>
        <taxon>Basidiomycota</taxon>
        <taxon>Agaricomycotina</taxon>
        <taxon>Agaricomycetes</taxon>
        <taxon>Agaricomycetidae</taxon>
        <taxon>Agaricales</taxon>
        <taxon>Marasmiineae</taxon>
        <taxon>Omphalotaceae</taxon>
        <taxon>Rhodocollybia</taxon>
    </lineage>
</organism>
<dbReference type="AlphaFoldDB" id="A0A9P5UAN2"/>
<proteinExistence type="predicted"/>
<protein>
    <submittedName>
        <fullName evidence="1">Uncharacterized protein</fullName>
    </submittedName>
</protein>
<dbReference type="EMBL" id="JADNRY010000034">
    <property type="protein sequence ID" value="KAF9071253.1"/>
    <property type="molecule type" value="Genomic_DNA"/>
</dbReference>
<accession>A0A9P5UAN2</accession>
<name>A0A9P5UAN2_9AGAR</name>
<comment type="caution">
    <text evidence="1">The sequence shown here is derived from an EMBL/GenBank/DDBJ whole genome shotgun (WGS) entry which is preliminary data.</text>
</comment>
<evidence type="ECO:0000313" key="2">
    <source>
        <dbReference type="Proteomes" id="UP000772434"/>
    </source>
</evidence>
<keyword evidence="2" id="KW-1185">Reference proteome</keyword>